<feature type="signal peptide" evidence="1">
    <location>
        <begin position="1"/>
        <end position="17"/>
    </location>
</feature>
<accession>A0A9P0GNY9</accession>
<sequence length="252" mass="28128">MALKVLLFLMATMKVSTVRRMQNILEESNKAKKYVDIVVSDSIFPSCTQSEFLKNTSNKTNFISFLAVKLTAAKFKVQISPGDADTHIVNTAVIFCTENKKGVIVGEDTDLLVIIITVVRIYGKLSGAAKQHSYRVFHQVQSWRGVQLPATEWGWMKKEGQLLPAPTLEPLAPETILKLVFCNCKTDCAQRCDCRRRGLPCTPMCGKCNSEACSNRPFMVVDGEEQLEVQECSLEKDYITDPNEPGPSRLSN</sequence>
<evidence type="ECO:0000313" key="2">
    <source>
        <dbReference type="EMBL" id="CAH1115838.1"/>
    </source>
</evidence>
<keyword evidence="1" id="KW-0732">Signal</keyword>
<organism evidence="2 3">
    <name type="scientific">Psylliodes chrysocephalus</name>
    <dbReference type="NCBI Taxonomy" id="3402493"/>
    <lineage>
        <taxon>Eukaryota</taxon>
        <taxon>Metazoa</taxon>
        <taxon>Ecdysozoa</taxon>
        <taxon>Arthropoda</taxon>
        <taxon>Hexapoda</taxon>
        <taxon>Insecta</taxon>
        <taxon>Pterygota</taxon>
        <taxon>Neoptera</taxon>
        <taxon>Endopterygota</taxon>
        <taxon>Coleoptera</taxon>
        <taxon>Polyphaga</taxon>
        <taxon>Cucujiformia</taxon>
        <taxon>Chrysomeloidea</taxon>
        <taxon>Chrysomelidae</taxon>
        <taxon>Galerucinae</taxon>
        <taxon>Alticini</taxon>
        <taxon>Psylliodes</taxon>
    </lineage>
</organism>
<protein>
    <recommendedName>
        <fullName evidence="4">Tesmin/TSO1-like CXC domain-containing protein</fullName>
    </recommendedName>
</protein>
<feature type="chain" id="PRO_5040357071" description="Tesmin/TSO1-like CXC domain-containing protein" evidence="1">
    <location>
        <begin position="18"/>
        <end position="252"/>
    </location>
</feature>
<keyword evidence="3" id="KW-1185">Reference proteome</keyword>
<evidence type="ECO:0000313" key="3">
    <source>
        <dbReference type="Proteomes" id="UP001153636"/>
    </source>
</evidence>
<dbReference type="AlphaFoldDB" id="A0A9P0GNY9"/>
<dbReference type="Proteomes" id="UP001153636">
    <property type="component" value="Chromosome 9"/>
</dbReference>
<proteinExistence type="predicted"/>
<name>A0A9P0GNY9_9CUCU</name>
<gene>
    <name evidence="2" type="ORF">PSYICH_LOCUS15700</name>
</gene>
<reference evidence="2" key="1">
    <citation type="submission" date="2022-01" db="EMBL/GenBank/DDBJ databases">
        <authorList>
            <person name="King R."/>
        </authorList>
    </citation>
    <scope>NUCLEOTIDE SEQUENCE</scope>
</reference>
<evidence type="ECO:0008006" key="4">
    <source>
        <dbReference type="Google" id="ProtNLM"/>
    </source>
</evidence>
<dbReference type="OrthoDB" id="6772503at2759"/>
<evidence type="ECO:0000256" key="1">
    <source>
        <dbReference type="SAM" id="SignalP"/>
    </source>
</evidence>
<dbReference type="EMBL" id="OV651821">
    <property type="protein sequence ID" value="CAH1115838.1"/>
    <property type="molecule type" value="Genomic_DNA"/>
</dbReference>